<accession>A0AAW2UC26</accession>
<reference evidence="3" key="1">
    <citation type="submission" date="2020-06" db="EMBL/GenBank/DDBJ databases">
        <authorList>
            <person name="Li T."/>
            <person name="Hu X."/>
            <person name="Zhang T."/>
            <person name="Song X."/>
            <person name="Zhang H."/>
            <person name="Dai N."/>
            <person name="Sheng W."/>
            <person name="Hou X."/>
            <person name="Wei L."/>
        </authorList>
    </citation>
    <scope>NUCLEOTIDE SEQUENCE</scope>
    <source>
        <strain evidence="3">G02</strain>
        <tissue evidence="3">Leaf</tissue>
    </source>
</reference>
<gene>
    <name evidence="3" type="ORF">Sradi_1592900</name>
</gene>
<comment type="caution">
    <text evidence="3">The sequence shown here is derived from an EMBL/GenBank/DDBJ whole genome shotgun (WGS) entry which is preliminary data.</text>
</comment>
<dbReference type="PANTHER" id="PTHR45613:SF207">
    <property type="entry name" value="OS08G0300700 PROTEIN"/>
    <property type="match status" value="1"/>
</dbReference>
<keyword evidence="1" id="KW-0677">Repeat</keyword>
<evidence type="ECO:0000256" key="2">
    <source>
        <dbReference type="PROSITE-ProRule" id="PRU00708"/>
    </source>
</evidence>
<dbReference type="InterPro" id="IPR011990">
    <property type="entry name" value="TPR-like_helical_dom_sf"/>
</dbReference>
<reference evidence="3" key="2">
    <citation type="journal article" date="2024" name="Plant">
        <title>Genomic evolution and insights into agronomic trait innovations of Sesamum species.</title>
        <authorList>
            <person name="Miao H."/>
            <person name="Wang L."/>
            <person name="Qu L."/>
            <person name="Liu H."/>
            <person name="Sun Y."/>
            <person name="Le M."/>
            <person name="Wang Q."/>
            <person name="Wei S."/>
            <person name="Zheng Y."/>
            <person name="Lin W."/>
            <person name="Duan Y."/>
            <person name="Cao H."/>
            <person name="Xiong S."/>
            <person name="Wang X."/>
            <person name="Wei L."/>
            <person name="Li C."/>
            <person name="Ma Q."/>
            <person name="Ju M."/>
            <person name="Zhao R."/>
            <person name="Li G."/>
            <person name="Mu C."/>
            <person name="Tian Q."/>
            <person name="Mei H."/>
            <person name="Zhang T."/>
            <person name="Gao T."/>
            <person name="Zhang H."/>
        </authorList>
    </citation>
    <scope>NUCLEOTIDE SEQUENCE</scope>
    <source>
        <strain evidence="3">G02</strain>
    </source>
</reference>
<name>A0AAW2UC26_SESRA</name>
<dbReference type="Pfam" id="PF13041">
    <property type="entry name" value="PPR_2"/>
    <property type="match status" value="1"/>
</dbReference>
<dbReference type="NCBIfam" id="TIGR00756">
    <property type="entry name" value="PPR"/>
    <property type="match status" value="2"/>
</dbReference>
<organism evidence="3">
    <name type="scientific">Sesamum radiatum</name>
    <name type="common">Black benniseed</name>
    <dbReference type="NCBI Taxonomy" id="300843"/>
    <lineage>
        <taxon>Eukaryota</taxon>
        <taxon>Viridiplantae</taxon>
        <taxon>Streptophyta</taxon>
        <taxon>Embryophyta</taxon>
        <taxon>Tracheophyta</taxon>
        <taxon>Spermatophyta</taxon>
        <taxon>Magnoliopsida</taxon>
        <taxon>eudicotyledons</taxon>
        <taxon>Gunneridae</taxon>
        <taxon>Pentapetalae</taxon>
        <taxon>asterids</taxon>
        <taxon>lamiids</taxon>
        <taxon>Lamiales</taxon>
        <taxon>Pedaliaceae</taxon>
        <taxon>Sesamum</taxon>
    </lineage>
</organism>
<protein>
    <recommendedName>
        <fullName evidence="4">Pentatricopeptide repeat-containing protein</fullName>
    </recommendedName>
</protein>
<dbReference type="AlphaFoldDB" id="A0AAW2UC26"/>
<feature type="repeat" description="PPR" evidence="2">
    <location>
        <begin position="20"/>
        <end position="54"/>
    </location>
</feature>
<sequence>MVKEAEDIVEVMMQRNIAPNTVTCNALIDEYNLVGQIDKARKLLDSMPGRGLKPSIISYNSLINGYCKKGKVEELGVFSSKFLGKEATQDSKSKIYSIEKAMAIDRNGHHMLVDRDTQLTHFVKYINGNTVLFHLDYTTQQFGELNDRRLWAHSEHLTKQENSIIYFMNTTEIYYGLWRKVSKLRL</sequence>
<dbReference type="Gene3D" id="1.25.40.10">
    <property type="entry name" value="Tetratricopeptide repeat domain"/>
    <property type="match status" value="1"/>
</dbReference>
<dbReference type="EMBL" id="JACGWJ010000006">
    <property type="protein sequence ID" value="KAL0413912.1"/>
    <property type="molecule type" value="Genomic_DNA"/>
</dbReference>
<dbReference type="PANTHER" id="PTHR45613">
    <property type="entry name" value="PENTATRICOPEPTIDE REPEAT-CONTAINING PROTEIN"/>
    <property type="match status" value="1"/>
</dbReference>
<dbReference type="PROSITE" id="PS51375">
    <property type="entry name" value="PPR"/>
    <property type="match status" value="1"/>
</dbReference>
<dbReference type="InterPro" id="IPR002885">
    <property type="entry name" value="PPR_rpt"/>
</dbReference>
<evidence type="ECO:0000313" key="3">
    <source>
        <dbReference type="EMBL" id="KAL0413912.1"/>
    </source>
</evidence>
<proteinExistence type="predicted"/>
<evidence type="ECO:0000256" key="1">
    <source>
        <dbReference type="ARBA" id="ARBA00022737"/>
    </source>
</evidence>
<evidence type="ECO:0008006" key="4">
    <source>
        <dbReference type="Google" id="ProtNLM"/>
    </source>
</evidence>